<keyword evidence="2" id="KW-1185">Reference proteome</keyword>
<name>A0A2T3FV00_9CLOT</name>
<reference evidence="1 2" key="1">
    <citation type="submission" date="2018-03" db="EMBL/GenBank/DDBJ databases">
        <title>Lachnoclostridium SNUG30386 gen.nov., sp.nov., isolated from human faeces.</title>
        <authorList>
            <person name="Seo B."/>
            <person name="Jeon K."/>
            <person name="Ko G."/>
        </authorList>
    </citation>
    <scope>NUCLEOTIDE SEQUENCE [LARGE SCALE GENOMIC DNA]</scope>
    <source>
        <strain evidence="1 2">SNUG30386</strain>
    </source>
</reference>
<gene>
    <name evidence="1" type="ORF">C7U56_03965</name>
</gene>
<dbReference type="RefSeq" id="WP_107000228.1">
    <property type="nucleotide sequence ID" value="NZ_PYLO01000001.1"/>
</dbReference>
<organism evidence="1 2">
    <name type="scientific">Clostridium fessum</name>
    <dbReference type="NCBI Taxonomy" id="2126740"/>
    <lineage>
        <taxon>Bacteria</taxon>
        <taxon>Bacillati</taxon>
        <taxon>Bacillota</taxon>
        <taxon>Clostridia</taxon>
        <taxon>Eubacteriales</taxon>
        <taxon>Clostridiaceae</taxon>
        <taxon>Clostridium</taxon>
    </lineage>
</organism>
<accession>A0A2T3FV00</accession>
<dbReference type="EMBL" id="PYLO01000001">
    <property type="protein sequence ID" value="PST39079.1"/>
    <property type="molecule type" value="Genomic_DNA"/>
</dbReference>
<sequence>MTYTKINLYLANGIPEALSNLWYGSDSAVVEIRDAVEDAKNGKDLLNRIQKMKLLRKFTLDRENDKRIRFKGTDCWGNVSYLEIIR</sequence>
<proteinExistence type="predicted"/>
<protein>
    <submittedName>
        <fullName evidence="1">Uncharacterized protein</fullName>
    </submittedName>
</protein>
<evidence type="ECO:0000313" key="1">
    <source>
        <dbReference type="EMBL" id="PST39079.1"/>
    </source>
</evidence>
<dbReference type="Proteomes" id="UP000241048">
    <property type="component" value="Unassembled WGS sequence"/>
</dbReference>
<comment type="caution">
    <text evidence="1">The sequence shown here is derived from an EMBL/GenBank/DDBJ whole genome shotgun (WGS) entry which is preliminary data.</text>
</comment>
<dbReference type="AlphaFoldDB" id="A0A2T3FV00"/>
<evidence type="ECO:0000313" key="2">
    <source>
        <dbReference type="Proteomes" id="UP000241048"/>
    </source>
</evidence>